<evidence type="ECO:0000313" key="3">
    <source>
        <dbReference type="Proteomes" id="UP000054279"/>
    </source>
</evidence>
<keyword evidence="3" id="KW-1185">Reference proteome</keyword>
<proteinExistence type="predicted"/>
<feature type="region of interest" description="Disordered" evidence="1">
    <location>
        <begin position="105"/>
        <end position="190"/>
    </location>
</feature>
<feature type="compositionally biased region" description="Basic and acidic residues" evidence="1">
    <location>
        <begin position="35"/>
        <end position="54"/>
    </location>
</feature>
<accession>A0A0C9V2N2</accession>
<dbReference type="Proteomes" id="UP000054279">
    <property type="component" value="Unassembled WGS sequence"/>
</dbReference>
<sequence length="190" mass="20451">MTDNTDANKPESFSLEDPPKDTRLSTAKAGTVRSASDRTPFEHKDPGKKLKALDLSDYLDEDIDLPPSPTRSTTKGPILLGANILSNLPKKPKLRFPPEAVTSIFFPNTTMPQGNLSQAASTSDNGITPPPPGIDGEASGQTPKDPANSPHPPPLDRLPTNPFLPQTTQSPWRAWSSPPAYRTTPVPPQN</sequence>
<protein>
    <submittedName>
        <fullName evidence="2">Uncharacterized protein</fullName>
    </submittedName>
</protein>
<feature type="region of interest" description="Disordered" evidence="1">
    <location>
        <begin position="1"/>
        <end position="77"/>
    </location>
</feature>
<reference evidence="2 3" key="1">
    <citation type="submission" date="2014-06" db="EMBL/GenBank/DDBJ databases">
        <title>Evolutionary Origins and Diversification of the Mycorrhizal Mutualists.</title>
        <authorList>
            <consortium name="DOE Joint Genome Institute"/>
            <consortium name="Mycorrhizal Genomics Consortium"/>
            <person name="Kohler A."/>
            <person name="Kuo A."/>
            <person name="Nagy L.G."/>
            <person name="Floudas D."/>
            <person name="Copeland A."/>
            <person name="Barry K.W."/>
            <person name="Cichocki N."/>
            <person name="Veneault-Fourrey C."/>
            <person name="LaButti K."/>
            <person name="Lindquist E.A."/>
            <person name="Lipzen A."/>
            <person name="Lundell T."/>
            <person name="Morin E."/>
            <person name="Murat C."/>
            <person name="Riley R."/>
            <person name="Ohm R."/>
            <person name="Sun H."/>
            <person name="Tunlid A."/>
            <person name="Henrissat B."/>
            <person name="Grigoriev I.V."/>
            <person name="Hibbett D.S."/>
            <person name="Martin F."/>
        </authorList>
    </citation>
    <scope>NUCLEOTIDE SEQUENCE [LARGE SCALE GENOMIC DNA]</scope>
    <source>
        <strain evidence="2 3">SS14</strain>
    </source>
</reference>
<name>A0A0C9V2N2_SPHS4</name>
<feature type="compositionally biased region" description="Polar residues" evidence="1">
    <location>
        <begin position="105"/>
        <end position="126"/>
    </location>
</feature>
<evidence type="ECO:0000256" key="1">
    <source>
        <dbReference type="SAM" id="MobiDB-lite"/>
    </source>
</evidence>
<organism evidence="2 3">
    <name type="scientific">Sphaerobolus stellatus (strain SS14)</name>
    <dbReference type="NCBI Taxonomy" id="990650"/>
    <lineage>
        <taxon>Eukaryota</taxon>
        <taxon>Fungi</taxon>
        <taxon>Dikarya</taxon>
        <taxon>Basidiomycota</taxon>
        <taxon>Agaricomycotina</taxon>
        <taxon>Agaricomycetes</taxon>
        <taxon>Phallomycetidae</taxon>
        <taxon>Geastrales</taxon>
        <taxon>Sphaerobolaceae</taxon>
        <taxon>Sphaerobolus</taxon>
    </lineage>
</organism>
<evidence type="ECO:0000313" key="2">
    <source>
        <dbReference type="EMBL" id="KIJ31791.1"/>
    </source>
</evidence>
<gene>
    <name evidence="2" type="ORF">M422DRAFT_53248</name>
</gene>
<dbReference type="HOGENOM" id="CLU_1428815_0_0_1"/>
<dbReference type="AlphaFoldDB" id="A0A0C9V2N2"/>
<dbReference type="EMBL" id="KN837237">
    <property type="protein sequence ID" value="KIJ31791.1"/>
    <property type="molecule type" value="Genomic_DNA"/>
</dbReference>